<dbReference type="AlphaFoldDB" id="A0A510IBQ5"/>
<keyword evidence="4 5" id="KW-1283">Bacterial microcompartment</keyword>
<comment type="pathway">
    <text evidence="5">Amine and polyamine degradation; ethanolamine degradation.</text>
</comment>
<comment type="catalytic activity">
    <reaction evidence="5">
        <text>ethanolamine = acetaldehyde + NH4(+)</text>
        <dbReference type="Rhea" id="RHEA:15313"/>
        <dbReference type="ChEBI" id="CHEBI:15343"/>
        <dbReference type="ChEBI" id="CHEBI:28938"/>
        <dbReference type="ChEBI" id="CHEBI:57603"/>
        <dbReference type="EC" id="4.3.1.7"/>
    </reaction>
</comment>
<organism evidence="7 8">
    <name type="scientific">Vibrio rotiferianus</name>
    <dbReference type="NCBI Taxonomy" id="190895"/>
    <lineage>
        <taxon>Bacteria</taxon>
        <taxon>Pseudomonadati</taxon>
        <taxon>Pseudomonadota</taxon>
        <taxon>Gammaproteobacteria</taxon>
        <taxon>Vibrionales</taxon>
        <taxon>Vibrionaceae</taxon>
        <taxon>Vibrio</taxon>
    </lineage>
</organism>
<comment type="subunit">
    <text evidence="5">The basic unit is a heterodimer which dimerizes to form tetramers. The heterotetramers trimerize; 6 large subunits form a core ring with 6 small subunits projecting outwards.</text>
</comment>
<feature type="region of interest" description="Disordered" evidence="6">
    <location>
        <begin position="283"/>
        <end position="312"/>
    </location>
</feature>
<evidence type="ECO:0000256" key="1">
    <source>
        <dbReference type="ARBA" id="ARBA00022628"/>
    </source>
</evidence>
<name>A0A510IBQ5_9VIBR</name>
<comment type="cofactor">
    <cofactor evidence="5">
        <name>adenosylcob(III)alamin</name>
        <dbReference type="ChEBI" id="CHEBI:18408"/>
    </cofactor>
    <text evidence="5">Binds between the large and small subunits.</text>
</comment>
<feature type="binding site" evidence="5">
    <location>
        <position position="250"/>
    </location>
    <ligand>
        <name>adenosylcob(III)alamin</name>
        <dbReference type="ChEBI" id="CHEBI:18408"/>
    </ligand>
</feature>
<accession>A0A510IBQ5</accession>
<evidence type="ECO:0000256" key="6">
    <source>
        <dbReference type="SAM" id="MobiDB-lite"/>
    </source>
</evidence>
<dbReference type="PANTHER" id="PTHR39330:SF1">
    <property type="entry name" value="ETHANOLAMINE AMMONIA-LYASE SMALL SUBUNIT"/>
    <property type="match status" value="1"/>
</dbReference>
<dbReference type="Gene3D" id="1.10.30.40">
    <property type="entry name" value="Ethanolamine ammonia-lyase light chain (EutC), N-terminal domain"/>
    <property type="match status" value="1"/>
</dbReference>
<dbReference type="PANTHER" id="PTHR39330">
    <property type="entry name" value="ETHANOLAMINE AMMONIA-LYASE LIGHT CHAIN"/>
    <property type="match status" value="1"/>
</dbReference>
<dbReference type="HAMAP" id="MF_00601">
    <property type="entry name" value="EutC"/>
    <property type="match status" value="1"/>
</dbReference>
<dbReference type="PIRSF" id="PIRSF018982">
    <property type="entry name" value="EutC"/>
    <property type="match status" value="1"/>
</dbReference>
<evidence type="ECO:0000256" key="2">
    <source>
        <dbReference type="ARBA" id="ARBA00023239"/>
    </source>
</evidence>
<dbReference type="EMBL" id="AP019799">
    <property type="protein sequence ID" value="BBL91204.1"/>
    <property type="molecule type" value="Genomic_DNA"/>
</dbReference>
<dbReference type="Proteomes" id="UP000315115">
    <property type="component" value="Chromosome 2"/>
</dbReference>
<proteinExistence type="inferred from homology"/>
<keyword evidence="1 5" id="KW-0846">Cobalamin</keyword>
<dbReference type="InterPro" id="IPR009246">
    <property type="entry name" value="EutC"/>
</dbReference>
<dbReference type="GO" id="GO:0008851">
    <property type="term" value="F:ethanolamine ammonia-lyase activity"/>
    <property type="evidence" value="ECO:0007669"/>
    <property type="project" value="UniProtKB-UniRule"/>
</dbReference>
<sequence length="312" mass="34872">MIECLIRLWVHLPKLIIGEFMGKVIPIKEVKKQNVVIQNPWHRLREFTSARIALGRSGTSVPTSELLKFQFDHAKAMDAVHCDLDTDRLLASLCSSCSTLQHTPEPPMVLESEVSDRLMYLQRPDLGRRLSSKSWRELKSVKKELSQDTDLVIAIADGLSSVAIQTHAIPVVNQLLSMLSEDDEHRWNLAPIVIIKQGRVAAGDDVAECLNAKMVLLLIGERPGLTSPDSMGMYLTWGARRGSRDSERNCISNVRPEGQPYEEACHRAMYLLKEARKLQLSGVGLKDRSSMDEGSPESVEDNASENFLISSK</sequence>
<dbReference type="InterPro" id="IPR042255">
    <property type="entry name" value="EutC_N"/>
</dbReference>
<dbReference type="UniPathway" id="UPA00560"/>
<feature type="binding site" evidence="5">
    <location>
        <position position="200"/>
    </location>
    <ligand>
        <name>adenosylcob(III)alamin</name>
        <dbReference type="ChEBI" id="CHEBI:18408"/>
    </ligand>
</feature>
<evidence type="ECO:0000256" key="3">
    <source>
        <dbReference type="ARBA" id="ARBA00023285"/>
    </source>
</evidence>
<keyword evidence="3 5" id="KW-0170">Cobalt</keyword>
<feature type="binding site" evidence="5">
    <location>
        <position position="221"/>
    </location>
    <ligand>
        <name>adenosylcob(III)alamin</name>
        <dbReference type="ChEBI" id="CHEBI:18408"/>
    </ligand>
</feature>
<dbReference type="GO" id="GO:0046336">
    <property type="term" value="P:ethanolamine catabolic process"/>
    <property type="evidence" value="ECO:0007669"/>
    <property type="project" value="UniProtKB-UniRule"/>
</dbReference>
<dbReference type="GO" id="GO:0006520">
    <property type="term" value="P:amino acid metabolic process"/>
    <property type="evidence" value="ECO:0007669"/>
    <property type="project" value="InterPro"/>
</dbReference>
<dbReference type="EC" id="4.3.1.7" evidence="5"/>
<reference evidence="8" key="1">
    <citation type="submission" date="2019-07" db="EMBL/GenBank/DDBJ databases">
        <title>Complete Genome Sequences of Vibrion rotiferianus strain AM7.</title>
        <authorList>
            <person name="Miyazaki K."/>
            <person name="Wiseschart A."/>
            <person name="Pootanakit K."/>
            <person name="Ishimori K."/>
            <person name="Kitahara K."/>
        </authorList>
    </citation>
    <scope>NUCLEOTIDE SEQUENCE [LARGE SCALE GENOMIC DNA]</scope>
    <source>
        <strain evidence="8">AM7</strain>
    </source>
</reference>
<comment type="function">
    <text evidence="5">Catalyzes the deamination of various vicinal amino-alcohols to oxo compounds. Allows this organism to utilize ethanolamine as the sole source of nitrogen and carbon in the presence of external vitamin B12.</text>
</comment>
<feature type="compositionally biased region" description="Acidic residues" evidence="6">
    <location>
        <begin position="294"/>
        <end position="303"/>
    </location>
</feature>
<dbReference type="Gene3D" id="3.40.50.11240">
    <property type="entry name" value="Ethanolamine ammonia-lyase light chain (EutC)"/>
    <property type="match status" value="1"/>
</dbReference>
<dbReference type="NCBIfam" id="NF003971">
    <property type="entry name" value="PRK05465.1"/>
    <property type="match status" value="1"/>
</dbReference>
<protein>
    <recommendedName>
        <fullName evidence="5">Ethanolamine ammonia-lyase small subunit</fullName>
        <shortName evidence="5">EAL small subunit</shortName>
        <ecNumber evidence="5">4.3.1.7</ecNumber>
    </recommendedName>
</protein>
<comment type="similarity">
    <text evidence="5">Belongs to the EutC family.</text>
</comment>
<keyword evidence="2 5" id="KW-0456">Lyase</keyword>
<dbReference type="GO" id="GO:0031471">
    <property type="term" value="C:ethanolamine degradation polyhedral organelle"/>
    <property type="evidence" value="ECO:0007669"/>
    <property type="project" value="UniProtKB-UniRule"/>
</dbReference>
<dbReference type="Pfam" id="PF05985">
    <property type="entry name" value="EutC"/>
    <property type="match status" value="1"/>
</dbReference>
<dbReference type="GO" id="GO:0009350">
    <property type="term" value="C:ethanolamine ammonia-lyase complex"/>
    <property type="evidence" value="ECO:0007669"/>
    <property type="project" value="UniProtKB-UniRule"/>
</dbReference>
<comment type="subcellular location">
    <subcellularLocation>
        <location evidence="5">Bacterial microcompartment</location>
    </subcellularLocation>
</comment>
<evidence type="ECO:0000256" key="4">
    <source>
        <dbReference type="ARBA" id="ARBA00024446"/>
    </source>
</evidence>
<dbReference type="InterPro" id="IPR042251">
    <property type="entry name" value="EutC_C"/>
</dbReference>
<dbReference type="GO" id="GO:0031419">
    <property type="term" value="F:cobalamin binding"/>
    <property type="evidence" value="ECO:0007669"/>
    <property type="project" value="UniProtKB-UniRule"/>
</dbReference>
<evidence type="ECO:0000313" key="8">
    <source>
        <dbReference type="Proteomes" id="UP000315115"/>
    </source>
</evidence>
<evidence type="ECO:0000313" key="7">
    <source>
        <dbReference type="EMBL" id="BBL91204.1"/>
    </source>
</evidence>
<gene>
    <name evidence="5 7" type="primary">eutC</name>
    <name evidence="7" type="ORF">VroAM7_38570</name>
</gene>
<evidence type="ECO:0000256" key="5">
    <source>
        <dbReference type="HAMAP-Rule" id="MF_00601"/>
    </source>
</evidence>